<evidence type="ECO:0000259" key="7">
    <source>
        <dbReference type="Pfam" id="PF04321"/>
    </source>
</evidence>
<evidence type="ECO:0000313" key="9">
    <source>
        <dbReference type="Proteomes" id="UP000326921"/>
    </source>
</evidence>
<dbReference type="Gene3D" id="3.40.50.720">
    <property type="entry name" value="NAD(P)-binding Rossmann-like Domain"/>
    <property type="match status" value="1"/>
</dbReference>
<dbReference type="InterPro" id="IPR029903">
    <property type="entry name" value="RmlD-like-bd"/>
</dbReference>
<dbReference type="Proteomes" id="UP000326921">
    <property type="component" value="Chromosome"/>
</dbReference>
<dbReference type="EC" id="1.1.1.133" evidence="3 6"/>
<dbReference type="GO" id="GO:0019305">
    <property type="term" value="P:dTDP-rhamnose biosynthetic process"/>
    <property type="evidence" value="ECO:0007669"/>
    <property type="project" value="UniProtKB-UniPathway"/>
</dbReference>
<dbReference type="Pfam" id="PF04321">
    <property type="entry name" value="RmlD_sub_bind"/>
    <property type="match status" value="1"/>
</dbReference>
<dbReference type="PANTHER" id="PTHR10491">
    <property type="entry name" value="DTDP-4-DEHYDRORHAMNOSE REDUCTASE"/>
    <property type="match status" value="1"/>
</dbReference>
<keyword evidence="9" id="KW-1185">Reference proteome</keyword>
<dbReference type="AlphaFoldDB" id="A0A5Q0QJ03"/>
<dbReference type="InterPro" id="IPR005913">
    <property type="entry name" value="dTDP_dehydrorham_reduct"/>
</dbReference>
<dbReference type="NCBIfam" id="TIGR01214">
    <property type="entry name" value="rmlD"/>
    <property type="match status" value="1"/>
</dbReference>
<evidence type="ECO:0000256" key="6">
    <source>
        <dbReference type="RuleBase" id="RU364082"/>
    </source>
</evidence>
<dbReference type="KEGG" id="sphe:GFH32_17275"/>
<sequence length="296" mass="33555">MQENVKPLILITGATGQLGRELRVVFEDIENFQFEFVDRKNFPLDSVEQIQAKLKAYKPNCIINAAAYTAVDRAEEEFELANRVNHLAVKEMAIYSQATDCKFISISTDYVFDGEGNRAWVEEDIVKPINVYGETKALGERAILNENRNAIIIRTSWVYSTFGNNFVKTMLKLMSEREEIRVVDDQVGSPTYARDLAVAIKGIILSEKWIGGIYHYANEGCLSWFDFAKAIKKLANLSCSILPISSAEFPTVAKRPKFSWLDNSKIKSTFGIQIPKWETSLKKMLIEMGEINNNSI</sequence>
<dbReference type="Gene3D" id="3.90.25.10">
    <property type="entry name" value="UDP-galactose 4-epimerase, domain 1"/>
    <property type="match status" value="1"/>
</dbReference>
<keyword evidence="6 8" id="KW-0560">Oxidoreductase</keyword>
<evidence type="ECO:0000256" key="5">
    <source>
        <dbReference type="ARBA" id="ARBA00048200"/>
    </source>
</evidence>
<dbReference type="GO" id="GO:0005829">
    <property type="term" value="C:cytosol"/>
    <property type="evidence" value="ECO:0007669"/>
    <property type="project" value="TreeGrafter"/>
</dbReference>
<dbReference type="SUPFAM" id="SSF51735">
    <property type="entry name" value="NAD(P)-binding Rossmann-fold domains"/>
    <property type="match status" value="1"/>
</dbReference>
<evidence type="ECO:0000313" key="8">
    <source>
        <dbReference type="EMBL" id="QGA27972.1"/>
    </source>
</evidence>
<dbReference type="GO" id="GO:0008831">
    <property type="term" value="F:dTDP-4-dehydrorhamnose reductase activity"/>
    <property type="evidence" value="ECO:0007669"/>
    <property type="project" value="UniProtKB-EC"/>
</dbReference>
<gene>
    <name evidence="8" type="primary">rfbD</name>
    <name evidence="8" type="ORF">GFH32_17275</name>
</gene>
<dbReference type="UniPathway" id="UPA00124"/>
<name>A0A5Q0QJ03_9SPHI</name>
<dbReference type="RefSeq" id="WP_153512800.1">
    <property type="nucleotide sequence ID" value="NZ_CP045652.1"/>
</dbReference>
<protein>
    <recommendedName>
        <fullName evidence="4 6">dTDP-4-dehydrorhamnose reductase</fullName>
        <ecNumber evidence="3 6">1.1.1.133</ecNumber>
    </recommendedName>
</protein>
<dbReference type="CDD" id="cd05254">
    <property type="entry name" value="dTDP_HR_like_SDR_e"/>
    <property type="match status" value="1"/>
</dbReference>
<feature type="domain" description="RmlD-like substrate binding" evidence="7">
    <location>
        <begin position="9"/>
        <end position="287"/>
    </location>
</feature>
<evidence type="ECO:0000256" key="3">
    <source>
        <dbReference type="ARBA" id="ARBA00012929"/>
    </source>
</evidence>
<proteinExistence type="inferred from homology"/>
<dbReference type="PANTHER" id="PTHR10491:SF4">
    <property type="entry name" value="METHIONINE ADENOSYLTRANSFERASE 2 SUBUNIT BETA"/>
    <property type="match status" value="1"/>
</dbReference>
<reference evidence="8 9" key="1">
    <citation type="submission" date="2019-10" db="EMBL/GenBank/DDBJ databases">
        <authorList>
            <person name="Dong K."/>
        </authorList>
    </citation>
    <scope>NUCLEOTIDE SEQUENCE [LARGE SCALE GENOMIC DNA]</scope>
    <source>
        <strain evidence="9">dk4302</strain>
    </source>
</reference>
<organism evidence="8 9">
    <name type="scientific">Sphingobacterium zhuxiongii</name>
    <dbReference type="NCBI Taxonomy" id="2662364"/>
    <lineage>
        <taxon>Bacteria</taxon>
        <taxon>Pseudomonadati</taxon>
        <taxon>Bacteroidota</taxon>
        <taxon>Sphingobacteriia</taxon>
        <taxon>Sphingobacteriales</taxon>
        <taxon>Sphingobacteriaceae</taxon>
        <taxon>Sphingobacterium</taxon>
    </lineage>
</organism>
<evidence type="ECO:0000256" key="1">
    <source>
        <dbReference type="ARBA" id="ARBA00004781"/>
    </source>
</evidence>
<comment type="catalytic activity">
    <reaction evidence="5">
        <text>dTDP-beta-L-rhamnose + NADP(+) = dTDP-4-dehydro-beta-L-rhamnose + NADPH + H(+)</text>
        <dbReference type="Rhea" id="RHEA:21796"/>
        <dbReference type="ChEBI" id="CHEBI:15378"/>
        <dbReference type="ChEBI" id="CHEBI:57510"/>
        <dbReference type="ChEBI" id="CHEBI:57783"/>
        <dbReference type="ChEBI" id="CHEBI:58349"/>
        <dbReference type="ChEBI" id="CHEBI:62830"/>
        <dbReference type="EC" id="1.1.1.133"/>
    </reaction>
</comment>
<accession>A0A5Q0QJ03</accession>
<evidence type="ECO:0000256" key="2">
    <source>
        <dbReference type="ARBA" id="ARBA00010944"/>
    </source>
</evidence>
<comment type="pathway">
    <text evidence="1 6">Carbohydrate biosynthesis; dTDP-L-rhamnose biosynthesis.</text>
</comment>
<comment type="function">
    <text evidence="6">Catalyzes the reduction of dTDP-6-deoxy-L-lyxo-4-hexulose to yield dTDP-L-rhamnose.</text>
</comment>
<comment type="similarity">
    <text evidence="2 6">Belongs to the dTDP-4-dehydrorhamnose reductase family.</text>
</comment>
<dbReference type="EMBL" id="CP045652">
    <property type="protein sequence ID" value="QGA27972.1"/>
    <property type="molecule type" value="Genomic_DNA"/>
</dbReference>
<evidence type="ECO:0000256" key="4">
    <source>
        <dbReference type="ARBA" id="ARBA00017099"/>
    </source>
</evidence>
<keyword evidence="6" id="KW-0521">NADP</keyword>
<dbReference type="InterPro" id="IPR036291">
    <property type="entry name" value="NAD(P)-bd_dom_sf"/>
</dbReference>